<organism evidence="3 4">
    <name type="scientific">Eimeria maxima</name>
    <name type="common">Coccidian parasite</name>
    <dbReference type="NCBI Taxonomy" id="5804"/>
    <lineage>
        <taxon>Eukaryota</taxon>
        <taxon>Sar</taxon>
        <taxon>Alveolata</taxon>
        <taxon>Apicomplexa</taxon>
        <taxon>Conoidasida</taxon>
        <taxon>Coccidia</taxon>
        <taxon>Eucoccidiorida</taxon>
        <taxon>Eimeriorina</taxon>
        <taxon>Eimeriidae</taxon>
        <taxon>Eimeria</taxon>
    </lineage>
</organism>
<gene>
    <name evidence="3" type="ORF">EMWEY_00026370</name>
</gene>
<keyword evidence="4" id="KW-1185">Reference proteome</keyword>
<name>U6LY52_EIMMA</name>
<feature type="region of interest" description="Disordered" evidence="2">
    <location>
        <begin position="87"/>
        <end position="165"/>
    </location>
</feature>
<dbReference type="VEuPathDB" id="ToxoDB:EMWEY_00026370"/>
<feature type="compositionally biased region" description="Basic and acidic residues" evidence="2">
    <location>
        <begin position="145"/>
        <end position="159"/>
    </location>
</feature>
<accession>U6LY52</accession>
<dbReference type="RefSeq" id="XP_013333542.1">
    <property type="nucleotide sequence ID" value="XM_013478088.1"/>
</dbReference>
<sequence length="352" mass="41011">MAVAPHTEKISLAEAKDQRKQAELDAQLLANRIALLRCRVPCGISVALNSDNAPELFCLRPFRIFRLFSRQQQAERERQVLEIQQANAAQRERDKRARDEARRRQTEAKRRDVLRAKQEHALAAEQRRHYDEEQQEYNIQRSQQVRREQQQSRERRRLEQVQSNTTAPFPFQDWQQERASLPQRVEVLALSPAQQRLFEPHLLIPLIVRLQQRRLEETHSNYDARVAEEERKVKSQYALTCSYITFKRELREAFAAKVAELEREERELINRLQQTHAQQQSVCQELDAALSATPRANSTRDKWGNSFGSEGPQRRSPPSASKRSQAKIMRELGSSGIKGYGSRIGEELAEQQ</sequence>
<feature type="coiled-coil region" evidence="1">
    <location>
        <begin position="212"/>
        <end position="278"/>
    </location>
</feature>
<keyword evidence="1" id="KW-0175">Coiled coil</keyword>
<proteinExistence type="predicted"/>
<evidence type="ECO:0000256" key="2">
    <source>
        <dbReference type="SAM" id="MobiDB-lite"/>
    </source>
</evidence>
<feature type="region of interest" description="Disordered" evidence="2">
    <location>
        <begin position="291"/>
        <end position="352"/>
    </location>
</feature>
<evidence type="ECO:0000313" key="3">
    <source>
        <dbReference type="EMBL" id="CDJ56892.1"/>
    </source>
</evidence>
<protein>
    <submittedName>
        <fullName evidence="3">Uncharacterized protein</fullName>
    </submittedName>
</protein>
<dbReference type="OMA" id="THSNYDA"/>
<reference evidence="3" key="1">
    <citation type="submission" date="2013-10" db="EMBL/GenBank/DDBJ databases">
        <title>Genomic analysis of the causative agents of coccidiosis in chickens.</title>
        <authorList>
            <person name="Reid A.J."/>
            <person name="Blake D."/>
            <person name="Billington K."/>
            <person name="Browne H."/>
            <person name="Dunn M."/>
            <person name="Hung S."/>
            <person name="Kawahara F."/>
            <person name="Miranda-Saavedra D."/>
            <person name="Mourier T."/>
            <person name="Nagra H."/>
            <person name="Otto T.D."/>
            <person name="Rawlings N."/>
            <person name="Sanchez A."/>
            <person name="Sanders M."/>
            <person name="Subramaniam C."/>
            <person name="Tay Y."/>
            <person name="Dear P."/>
            <person name="Doerig C."/>
            <person name="Gruber A."/>
            <person name="Parkinson J."/>
            <person name="Shirley M."/>
            <person name="Wan K.L."/>
            <person name="Berriman M."/>
            <person name="Tomley F."/>
            <person name="Pain A."/>
        </authorList>
    </citation>
    <scope>NUCLEOTIDE SEQUENCE [LARGE SCALE GENOMIC DNA]</scope>
    <source>
        <strain evidence="3">Weybridge</strain>
    </source>
</reference>
<feature type="compositionally biased region" description="Basic and acidic residues" evidence="2">
    <location>
        <begin position="90"/>
        <end position="132"/>
    </location>
</feature>
<evidence type="ECO:0000256" key="1">
    <source>
        <dbReference type="SAM" id="Coils"/>
    </source>
</evidence>
<dbReference type="Proteomes" id="UP000030763">
    <property type="component" value="Unassembled WGS sequence"/>
</dbReference>
<reference evidence="3" key="2">
    <citation type="submission" date="2013-10" db="EMBL/GenBank/DDBJ databases">
        <authorList>
            <person name="Aslett M."/>
        </authorList>
    </citation>
    <scope>NUCLEOTIDE SEQUENCE [LARGE SCALE GENOMIC DNA]</scope>
    <source>
        <strain evidence="3">Weybridge</strain>
    </source>
</reference>
<dbReference type="GeneID" id="25336623"/>
<dbReference type="AlphaFoldDB" id="U6LY52"/>
<dbReference type="OrthoDB" id="438330at2759"/>
<dbReference type="EMBL" id="HG719161">
    <property type="protein sequence ID" value="CDJ56892.1"/>
    <property type="molecule type" value="Genomic_DNA"/>
</dbReference>
<evidence type="ECO:0000313" key="4">
    <source>
        <dbReference type="Proteomes" id="UP000030763"/>
    </source>
</evidence>